<accession>A0ABQ3MA97</accession>
<organism evidence="2 3">
    <name type="scientific">Amycolatopsis oliviviridis</name>
    <dbReference type="NCBI Taxonomy" id="1471590"/>
    <lineage>
        <taxon>Bacteria</taxon>
        <taxon>Bacillati</taxon>
        <taxon>Actinomycetota</taxon>
        <taxon>Actinomycetes</taxon>
        <taxon>Pseudonocardiales</taxon>
        <taxon>Pseudonocardiaceae</taxon>
        <taxon>Amycolatopsis</taxon>
    </lineage>
</organism>
<gene>
    <name evidence="2" type="ORF">GCM10017790_82230</name>
</gene>
<dbReference type="EMBL" id="BNAY01000016">
    <property type="protein sequence ID" value="GHH37655.1"/>
    <property type="molecule type" value="Genomic_DNA"/>
</dbReference>
<sequence length="73" mass="7304">MNSPDGSITGVLLKVTSGPSGSASASAVPGAESPTRTAMAIPARALISIRRRFGGLAAVPASRLLTVVIMFPP</sequence>
<reference evidence="3" key="1">
    <citation type="journal article" date="2019" name="Int. J. Syst. Evol. Microbiol.">
        <title>The Global Catalogue of Microorganisms (GCM) 10K type strain sequencing project: providing services to taxonomists for standard genome sequencing and annotation.</title>
        <authorList>
            <consortium name="The Broad Institute Genomics Platform"/>
            <consortium name="The Broad Institute Genome Sequencing Center for Infectious Disease"/>
            <person name="Wu L."/>
            <person name="Ma J."/>
        </authorList>
    </citation>
    <scope>NUCLEOTIDE SEQUENCE [LARGE SCALE GENOMIC DNA]</scope>
    <source>
        <strain evidence="3">CGMCC 4.7683</strain>
    </source>
</reference>
<evidence type="ECO:0000313" key="3">
    <source>
        <dbReference type="Proteomes" id="UP000635387"/>
    </source>
</evidence>
<feature type="region of interest" description="Disordered" evidence="1">
    <location>
        <begin position="1"/>
        <end position="34"/>
    </location>
</feature>
<proteinExistence type="predicted"/>
<evidence type="ECO:0000313" key="2">
    <source>
        <dbReference type="EMBL" id="GHH37655.1"/>
    </source>
</evidence>
<protein>
    <submittedName>
        <fullName evidence="2">Uncharacterized protein</fullName>
    </submittedName>
</protein>
<feature type="compositionally biased region" description="Low complexity" evidence="1">
    <location>
        <begin position="17"/>
        <end position="34"/>
    </location>
</feature>
<evidence type="ECO:0000256" key="1">
    <source>
        <dbReference type="SAM" id="MobiDB-lite"/>
    </source>
</evidence>
<comment type="caution">
    <text evidence="2">The sequence shown here is derived from an EMBL/GenBank/DDBJ whole genome shotgun (WGS) entry which is preliminary data.</text>
</comment>
<keyword evidence="3" id="KW-1185">Reference proteome</keyword>
<name>A0ABQ3MA97_9PSEU</name>
<dbReference type="Proteomes" id="UP000635387">
    <property type="component" value="Unassembled WGS sequence"/>
</dbReference>